<dbReference type="SUPFAM" id="SSF47336">
    <property type="entry name" value="ACP-like"/>
    <property type="match status" value="1"/>
</dbReference>
<dbReference type="Pfam" id="PF00550">
    <property type="entry name" value="PP-binding"/>
    <property type="match status" value="1"/>
</dbReference>
<sequence>MEMADQPSNPPTPHLTVSRAKQILAHRLNIDARHLDDEMTIEELGLDSMVLTEFVVALENVIGAQLDTQLLAERVTPSMPLQALLAVITDAVERAVEQTEVAS</sequence>
<organism evidence="2 3">
    <name type="scientific">Longimycelium tulufanense</name>
    <dbReference type="NCBI Taxonomy" id="907463"/>
    <lineage>
        <taxon>Bacteria</taxon>
        <taxon>Bacillati</taxon>
        <taxon>Actinomycetota</taxon>
        <taxon>Actinomycetes</taxon>
        <taxon>Pseudonocardiales</taxon>
        <taxon>Pseudonocardiaceae</taxon>
        <taxon>Longimycelium</taxon>
    </lineage>
</organism>
<gene>
    <name evidence="2" type="ORF">GCM10012275_22630</name>
</gene>
<dbReference type="PROSITE" id="PS50075">
    <property type="entry name" value="CARRIER"/>
    <property type="match status" value="1"/>
</dbReference>
<keyword evidence="3" id="KW-1185">Reference proteome</keyword>
<feature type="domain" description="Carrier" evidence="1">
    <location>
        <begin position="14"/>
        <end position="92"/>
    </location>
</feature>
<name>A0A8J3FW81_9PSEU</name>
<accession>A0A8J3FW81</accession>
<protein>
    <recommendedName>
        <fullName evidence="1">Carrier domain-containing protein</fullName>
    </recommendedName>
</protein>
<dbReference type="Proteomes" id="UP000637578">
    <property type="component" value="Unassembled WGS sequence"/>
</dbReference>
<dbReference type="InterPro" id="IPR036736">
    <property type="entry name" value="ACP-like_sf"/>
</dbReference>
<comment type="caution">
    <text evidence="2">The sequence shown here is derived from an EMBL/GenBank/DDBJ whole genome shotgun (WGS) entry which is preliminary data.</text>
</comment>
<dbReference type="Gene3D" id="1.10.1200.10">
    <property type="entry name" value="ACP-like"/>
    <property type="match status" value="1"/>
</dbReference>
<reference evidence="2" key="2">
    <citation type="submission" date="2020-09" db="EMBL/GenBank/DDBJ databases">
        <authorList>
            <person name="Sun Q."/>
            <person name="Zhou Y."/>
        </authorList>
    </citation>
    <scope>NUCLEOTIDE SEQUENCE</scope>
    <source>
        <strain evidence="2">CGMCC 4.5737</strain>
    </source>
</reference>
<proteinExistence type="predicted"/>
<dbReference type="AlphaFoldDB" id="A0A8J3FW81"/>
<reference evidence="2" key="1">
    <citation type="journal article" date="2014" name="Int. J. Syst. Evol. Microbiol.">
        <title>Complete genome sequence of Corynebacterium casei LMG S-19264T (=DSM 44701T), isolated from a smear-ripened cheese.</title>
        <authorList>
            <consortium name="US DOE Joint Genome Institute (JGI-PGF)"/>
            <person name="Walter F."/>
            <person name="Albersmeier A."/>
            <person name="Kalinowski J."/>
            <person name="Ruckert C."/>
        </authorList>
    </citation>
    <scope>NUCLEOTIDE SEQUENCE</scope>
    <source>
        <strain evidence="2">CGMCC 4.5737</strain>
    </source>
</reference>
<evidence type="ECO:0000313" key="2">
    <source>
        <dbReference type="EMBL" id="GGM51179.1"/>
    </source>
</evidence>
<evidence type="ECO:0000313" key="3">
    <source>
        <dbReference type="Proteomes" id="UP000637578"/>
    </source>
</evidence>
<evidence type="ECO:0000259" key="1">
    <source>
        <dbReference type="PROSITE" id="PS50075"/>
    </source>
</evidence>
<dbReference type="InterPro" id="IPR009081">
    <property type="entry name" value="PP-bd_ACP"/>
</dbReference>
<dbReference type="EMBL" id="BMMK01000008">
    <property type="protein sequence ID" value="GGM51179.1"/>
    <property type="molecule type" value="Genomic_DNA"/>
</dbReference>